<dbReference type="EMBL" id="AAGQSD010000161">
    <property type="protein sequence ID" value="EBQ9644074.1"/>
    <property type="molecule type" value="Genomic_DNA"/>
</dbReference>
<name>A0A5U6KUT6_SALMU</name>
<dbReference type="AlphaFoldDB" id="A0A5U6KUT6"/>
<gene>
    <name evidence="1" type="ORF">DML98_21865</name>
</gene>
<sequence length="97" mass="10588">LAIPMDMAVEFMTQIAKLEGYQQDDAEKLAKQQVQGLSAMGQMFRLTTLKDNTIASSLQYANGQITLNGQKMPLEDFVGLFGMPALSVPDVPALPQQ</sequence>
<comment type="caution">
    <text evidence="1">The sequence shown here is derived from an EMBL/GenBank/DDBJ whole genome shotgun (WGS) entry which is preliminary data.</text>
</comment>
<proteinExistence type="predicted"/>
<dbReference type="InterPro" id="IPR010352">
    <property type="entry name" value="DUF945"/>
</dbReference>
<evidence type="ECO:0000313" key="1">
    <source>
        <dbReference type="EMBL" id="EBQ9644074.1"/>
    </source>
</evidence>
<evidence type="ECO:0008006" key="2">
    <source>
        <dbReference type="Google" id="ProtNLM"/>
    </source>
</evidence>
<feature type="non-terminal residue" evidence="1">
    <location>
        <position position="1"/>
    </location>
</feature>
<protein>
    <recommendedName>
        <fullName evidence="2">DUF945 family protein</fullName>
    </recommendedName>
</protein>
<dbReference type="Pfam" id="PF06097">
    <property type="entry name" value="DUF945"/>
    <property type="match status" value="1"/>
</dbReference>
<organism evidence="1">
    <name type="scientific">Salmonella muenchen</name>
    <dbReference type="NCBI Taxonomy" id="596"/>
    <lineage>
        <taxon>Bacteria</taxon>
        <taxon>Pseudomonadati</taxon>
        <taxon>Pseudomonadota</taxon>
        <taxon>Gammaproteobacteria</taxon>
        <taxon>Enterobacterales</taxon>
        <taxon>Enterobacteriaceae</taxon>
        <taxon>Salmonella</taxon>
    </lineage>
</organism>
<reference evidence="1" key="1">
    <citation type="submission" date="2018-06" db="EMBL/GenBank/DDBJ databases">
        <authorList>
            <person name="Ashton P.M."/>
            <person name="Dallman T."/>
            <person name="Nair S."/>
            <person name="De Pinna E."/>
            <person name="Peters T."/>
            <person name="Grant K."/>
        </authorList>
    </citation>
    <scope>NUCLEOTIDE SEQUENCE</scope>
    <source>
        <strain evidence="1">224144</strain>
    </source>
</reference>
<accession>A0A5U6KUT6</accession>